<proteinExistence type="inferred from homology"/>
<dbReference type="EMBL" id="KV454477">
    <property type="protein sequence ID" value="ODV62353.1"/>
    <property type="molecule type" value="Genomic_DNA"/>
</dbReference>
<dbReference type="GeneID" id="30965270"/>
<feature type="domain" description="Atg6/beclin coiled-coil" evidence="4">
    <location>
        <begin position="178"/>
        <end position="311"/>
    </location>
</feature>
<dbReference type="PANTHER" id="PTHR12768">
    <property type="entry name" value="BECLIN 1"/>
    <property type="match status" value="1"/>
</dbReference>
<dbReference type="GO" id="GO:0043548">
    <property type="term" value="F:phosphatidylinositol 3-kinase binding"/>
    <property type="evidence" value="ECO:0007669"/>
    <property type="project" value="TreeGrafter"/>
</dbReference>
<dbReference type="GO" id="GO:0000045">
    <property type="term" value="P:autophagosome assembly"/>
    <property type="evidence" value="ECO:0007669"/>
    <property type="project" value="TreeGrafter"/>
</dbReference>
<dbReference type="FunCoup" id="A0A1D2VL72">
    <property type="interactions" value="524"/>
</dbReference>
<dbReference type="GO" id="GO:0034271">
    <property type="term" value="C:phosphatidylinositol 3-kinase complex, class III, type I"/>
    <property type="evidence" value="ECO:0007669"/>
    <property type="project" value="TreeGrafter"/>
</dbReference>
<comment type="similarity">
    <text evidence="1">Belongs to the beclin family.</text>
</comment>
<dbReference type="Gene3D" id="1.10.418.40">
    <property type="entry name" value="Autophagy protein 6/Beclin 1"/>
    <property type="match status" value="1"/>
</dbReference>
<dbReference type="OrthoDB" id="20368at2759"/>
<dbReference type="RefSeq" id="XP_020048660.1">
    <property type="nucleotide sequence ID" value="XM_020191634.1"/>
</dbReference>
<evidence type="ECO:0000313" key="5">
    <source>
        <dbReference type="EMBL" id="ODV62353.1"/>
    </source>
</evidence>
<dbReference type="STRING" id="1344418.A0A1D2VL72"/>
<dbReference type="InParanoid" id="A0A1D2VL72"/>
<evidence type="ECO:0000256" key="1">
    <source>
        <dbReference type="ARBA" id="ARBA00005965"/>
    </source>
</evidence>
<evidence type="ECO:0000256" key="2">
    <source>
        <dbReference type="SAM" id="Coils"/>
    </source>
</evidence>
<dbReference type="Pfam" id="PF04111">
    <property type="entry name" value="APG6"/>
    <property type="match status" value="2"/>
</dbReference>
<dbReference type="GO" id="GO:0000407">
    <property type="term" value="C:phagophore assembly site"/>
    <property type="evidence" value="ECO:0007669"/>
    <property type="project" value="TreeGrafter"/>
</dbReference>
<evidence type="ECO:0000313" key="6">
    <source>
        <dbReference type="Proteomes" id="UP000095038"/>
    </source>
</evidence>
<feature type="domain" description="Atg6 BARA" evidence="3">
    <location>
        <begin position="542"/>
        <end position="592"/>
    </location>
</feature>
<dbReference type="Pfam" id="PF17675">
    <property type="entry name" value="APG6_N"/>
    <property type="match status" value="1"/>
</dbReference>
<sequence length="599" mass="68609">MHLWAMTSYHSSHTASQHDAQLDMFKCHSCKLPINIHPTLLNLSNAHQNILLNGLANSYSDNGDDSDNHHSLYYFGLESDDDSTTNQNEMDPEIYSNTFKLQDDRFETFTLAMGHTSENYLEQQTLNMDNFEINSPIQIHNAKTGQNDSNLLSTNFNSNNSLIKIFNKLSLNSDIDYPICNNCSKSIISNFNNQLSELNSDKLSYINFYRTLTSKNMHNTNDNNYDNNNIENDGGQSNFDNKINQVINEYDDLNNKYIQLMNELQNYELQTQKVDNEIANILDQLSTLNSVELDLLKFKNLFFLRILNSFNKKNFINQILLNKKMTLNKLIKTNVFNDIFNISHNNYKFAVINGFRLGNIKSDKVQWFEINCAMGEVVHLLYFIINYLNLSTGPYLLKPLGSFSVIEIDNVNNNSNGHANTSDNNEILSCYSSGNSQFERLLIYKKFDASLVTILHIILLILKELQKFKPNFNGNIRGSASNSNEIDENDVNINNNNSNNSNNSFNFQNKLPYKIEIYESKKKQNKISSGDPSFNNLNNSNELDFRFNSPYHLSGEIGGISIKLGSKLYDEEWTMGCKFLLTDLKYILACASKIILNGN</sequence>
<dbReference type="GO" id="GO:0034272">
    <property type="term" value="C:phosphatidylinositol 3-kinase complex, class III, type II"/>
    <property type="evidence" value="ECO:0007669"/>
    <property type="project" value="TreeGrafter"/>
</dbReference>
<reference evidence="6" key="1">
    <citation type="submission" date="2016-05" db="EMBL/GenBank/DDBJ databases">
        <title>Comparative genomics of biotechnologically important yeasts.</title>
        <authorList>
            <consortium name="DOE Joint Genome Institute"/>
            <person name="Riley R."/>
            <person name="Haridas S."/>
            <person name="Wolfe K.H."/>
            <person name="Lopes M.R."/>
            <person name="Hittinger C.T."/>
            <person name="Goker M."/>
            <person name="Salamov A."/>
            <person name="Wisecaver J."/>
            <person name="Long T.M."/>
            <person name="Aerts A.L."/>
            <person name="Barry K."/>
            <person name="Choi C."/>
            <person name="Clum A."/>
            <person name="Coughlan A.Y."/>
            <person name="Deshpande S."/>
            <person name="Douglass A.P."/>
            <person name="Hanson S.J."/>
            <person name="Klenk H.-P."/>
            <person name="Labutti K."/>
            <person name="Lapidus A."/>
            <person name="Lindquist E."/>
            <person name="Lipzen A."/>
            <person name="Meier-Kolthoff J.P."/>
            <person name="Ohm R.A."/>
            <person name="Otillar R.P."/>
            <person name="Pangilinan J."/>
            <person name="Peng Y."/>
            <person name="Rokas A."/>
            <person name="Rosa C.A."/>
            <person name="Scheuner C."/>
            <person name="Sibirny A.A."/>
            <person name="Slot J.C."/>
            <person name="Stielow J.B."/>
            <person name="Sun H."/>
            <person name="Kurtzman C.P."/>
            <person name="Blackwell M."/>
            <person name="Grigoriev I.V."/>
            <person name="Jeffries T.W."/>
        </authorList>
    </citation>
    <scope>NUCLEOTIDE SEQUENCE [LARGE SCALE GENOMIC DNA]</scope>
    <source>
        <strain evidence="6">DSM 1968</strain>
    </source>
</reference>
<protein>
    <submittedName>
        <fullName evidence="5">APG6-domain-containing protein</fullName>
    </submittedName>
</protein>
<keyword evidence="2" id="KW-0175">Coiled coil</keyword>
<dbReference type="GO" id="GO:0000423">
    <property type="term" value="P:mitophagy"/>
    <property type="evidence" value="ECO:0007669"/>
    <property type="project" value="TreeGrafter"/>
</dbReference>
<gene>
    <name evidence="5" type="ORF">ASCRUDRAFT_69168</name>
</gene>
<accession>A0A1D2VL72</accession>
<feature type="domain" description="Atg6 BARA" evidence="3">
    <location>
        <begin position="330"/>
        <end position="523"/>
    </location>
</feature>
<dbReference type="AlphaFoldDB" id="A0A1D2VL72"/>
<dbReference type="GO" id="GO:0006995">
    <property type="term" value="P:cellular response to nitrogen starvation"/>
    <property type="evidence" value="ECO:0007669"/>
    <property type="project" value="TreeGrafter"/>
</dbReference>
<feature type="coiled-coil region" evidence="2">
    <location>
        <begin position="236"/>
        <end position="284"/>
    </location>
</feature>
<dbReference type="PANTHER" id="PTHR12768:SF4">
    <property type="entry name" value="BECLIN-1"/>
    <property type="match status" value="1"/>
</dbReference>
<name>A0A1D2VL72_9ASCO</name>
<dbReference type="Proteomes" id="UP000095038">
    <property type="component" value="Unassembled WGS sequence"/>
</dbReference>
<dbReference type="InterPro" id="IPR038274">
    <property type="entry name" value="Atg6/Beclin_C_sf"/>
</dbReference>
<dbReference type="GO" id="GO:0045324">
    <property type="term" value="P:late endosome to vacuole transport"/>
    <property type="evidence" value="ECO:0007669"/>
    <property type="project" value="TreeGrafter"/>
</dbReference>
<organism evidence="5 6">
    <name type="scientific">Ascoidea rubescens DSM 1968</name>
    <dbReference type="NCBI Taxonomy" id="1344418"/>
    <lineage>
        <taxon>Eukaryota</taxon>
        <taxon>Fungi</taxon>
        <taxon>Dikarya</taxon>
        <taxon>Ascomycota</taxon>
        <taxon>Saccharomycotina</taxon>
        <taxon>Saccharomycetes</taxon>
        <taxon>Ascoideaceae</taxon>
        <taxon>Ascoidea</taxon>
    </lineage>
</organism>
<evidence type="ECO:0000259" key="3">
    <source>
        <dbReference type="Pfam" id="PF04111"/>
    </source>
</evidence>
<evidence type="ECO:0000259" key="4">
    <source>
        <dbReference type="Pfam" id="PF17675"/>
    </source>
</evidence>
<keyword evidence="6" id="KW-1185">Reference proteome</keyword>
<dbReference type="InterPro" id="IPR041691">
    <property type="entry name" value="Atg6/beclin_CC"/>
</dbReference>
<dbReference type="InterPro" id="IPR007243">
    <property type="entry name" value="Atg6/Beclin"/>
</dbReference>
<dbReference type="GO" id="GO:0030674">
    <property type="term" value="F:protein-macromolecule adaptor activity"/>
    <property type="evidence" value="ECO:0007669"/>
    <property type="project" value="TreeGrafter"/>
</dbReference>
<dbReference type="InterPro" id="IPR040455">
    <property type="entry name" value="Atg6_BARA"/>
</dbReference>